<organism evidence="4 5">
    <name type="scientific">Hypericibacter terrae</name>
    <dbReference type="NCBI Taxonomy" id="2602015"/>
    <lineage>
        <taxon>Bacteria</taxon>
        <taxon>Pseudomonadati</taxon>
        <taxon>Pseudomonadota</taxon>
        <taxon>Alphaproteobacteria</taxon>
        <taxon>Rhodospirillales</taxon>
        <taxon>Dongiaceae</taxon>
        <taxon>Hypericibacter</taxon>
    </lineage>
</organism>
<dbReference type="OrthoDB" id="9803476at2"/>
<protein>
    <submittedName>
        <fullName evidence="4">ATPase</fullName>
    </submittedName>
</protein>
<evidence type="ECO:0000256" key="2">
    <source>
        <dbReference type="SAM" id="MobiDB-lite"/>
    </source>
</evidence>
<dbReference type="InterPro" id="IPR013538">
    <property type="entry name" value="ASHA1/2-like_C"/>
</dbReference>
<comment type="similarity">
    <text evidence="1">Belongs to the AHA1 family.</text>
</comment>
<feature type="compositionally biased region" description="Basic and acidic residues" evidence="2">
    <location>
        <begin position="116"/>
        <end position="125"/>
    </location>
</feature>
<feature type="region of interest" description="Disordered" evidence="2">
    <location>
        <begin position="116"/>
        <end position="146"/>
    </location>
</feature>
<evidence type="ECO:0000313" key="4">
    <source>
        <dbReference type="EMBL" id="QEX17979.1"/>
    </source>
</evidence>
<dbReference type="Pfam" id="PF08327">
    <property type="entry name" value="AHSA1"/>
    <property type="match status" value="1"/>
</dbReference>
<proteinExistence type="inferred from homology"/>
<dbReference type="AlphaFoldDB" id="A0A5J6MKU8"/>
<dbReference type="RefSeq" id="WP_151178185.1">
    <property type="nucleotide sequence ID" value="NZ_CP042906.1"/>
</dbReference>
<name>A0A5J6MKU8_9PROT</name>
<evidence type="ECO:0000259" key="3">
    <source>
        <dbReference type="Pfam" id="PF08327"/>
    </source>
</evidence>
<feature type="domain" description="Activator of Hsp90 ATPase homologue 1/2-like C-terminal" evidence="3">
    <location>
        <begin position="12"/>
        <end position="139"/>
    </location>
</feature>
<sequence>MTSLTLTRRLKARPSIVFDALTTPAGIAAWWGPDDGPVLLTETDLRVGGRFRVRFRMLDGSEHESSGEYLEIVRPERLAMSWRWAGNEDPGESRLEFRLRAIAQGTELTLTHSRLHDEDTRRSHEQGWNGALDKLERHLNANGDAE</sequence>
<evidence type="ECO:0000256" key="1">
    <source>
        <dbReference type="ARBA" id="ARBA00006817"/>
    </source>
</evidence>
<dbReference type="EMBL" id="CP042906">
    <property type="protein sequence ID" value="QEX17979.1"/>
    <property type="molecule type" value="Genomic_DNA"/>
</dbReference>
<gene>
    <name evidence="4" type="ORF">FRZ44_32830</name>
</gene>
<dbReference type="Gene3D" id="3.30.530.20">
    <property type="match status" value="1"/>
</dbReference>
<dbReference type="KEGG" id="htq:FRZ44_32830"/>
<dbReference type="SUPFAM" id="SSF55961">
    <property type="entry name" value="Bet v1-like"/>
    <property type="match status" value="1"/>
</dbReference>
<dbReference type="InterPro" id="IPR023393">
    <property type="entry name" value="START-like_dom_sf"/>
</dbReference>
<reference evidence="4 5" key="1">
    <citation type="submission" date="2019-08" db="EMBL/GenBank/DDBJ databases">
        <title>Hyperibacter terrae gen. nov., sp. nov. and Hyperibacter viscosus sp. nov., two new members in the family Rhodospirillaceae isolated from the rhizosphere of Hypericum perforatum.</title>
        <authorList>
            <person name="Noviana Z."/>
        </authorList>
    </citation>
    <scope>NUCLEOTIDE SEQUENCE [LARGE SCALE GENOMIC DNA]</scope>
    <source>
        <strain evidence="4 5">R5913</strain>
    </source>
</reference>
<keyword evidence="5" id="KW-1185">Reference proteome</keyword>
<accession>A0A5J6MKU8</accession>
<dbReference type="CDD" id="cd07814">
    <property type="entry name" value="SRPBCC_CalC_Aha1-like"/>
    <property type="match status" value="1"/>
</dbReference>
<dbReference type="Proteomes" id="UP000326202">
    <property type="component" value="Chromosome"/>
</dbReference>
<evidence type="ECO:0000313" key="5">
    <source>
        <dbReference type="Proteomes" id="UP000326202"/>
    </source>
</evidence>